<evidence type="ECO:0000256" key="1">
    <source>
        <dbReference type="SAM" id="SignalP"/>
    </source>
</evidence>
<reference evidence="3 4" key="1">
    <citation type="submission" date="2018-06" db="EMBL/GenBank/DDBJ databases">
        <authorList>
            <consortium name="Pathogen Informatics"/>
            <person name="Doyle S."/>
        </authorList>
    </citation>
    <scope>NUCLEOTIDE SEQUENCE [LARGE SCALE GENOMIC DNA]</scope>
    <source>
        <strain evidence="3 4">NCTC11088</strain>
    </source>
</reference>
<dbReference type="PROSITE" id="PS51257">
    <property type="entry name" value="PROKAR_LIPOPROTEIN"/>
    <property type="match status" value="1"/>
</dbReference>
<evidence type="ECO:0000313" key="3">
    <source>
        <dbReference type="EMBL" id="SUB75245.1"/>
    </source>
</evidence>
<gene>
    <name evidence="3" type="ORF">NCTC11088_01033</name>
</gene>
<protein>
    <recommendedName>
        <fullName evidence="2">DUF4300 domain-containing protein</fullName>
    </recommendedName>
</protein>
<dbReference type="AlphaFoldDB" id="A0A379DCG4"/>
<name>A0A379DCG4_9FIRM</name>
<dbReference type="Pfam" id="PF14133">
    <property type="entry name" value="DUF4300"/>
    <property type="match status" value="1"/>
</dbReference>
<evidence type="ECO:0000259" key="2">
    <source>
        <dbReference type="Pfam" id="PF14133"/>
    </source>
</evidence>
<feature type="signal peptide" evidence="1">
    <location>
        <begin position="1"/>
        <end position="22"/>
    </location>
</feature>
<dbReference type="InterPro" id="IPR025389">
    <property type="entry name" value="DUF4300"/>
</dbReference>
<keyword evidence="1" id="KW-0732">Signal</keyword>
<dbReference type="EMBL" id="UGTH01000001">
    <property type="protein sequence ID" value="SUB75245.1"/>
    <property type="molecule type" value="Genomic_DNA"/>
</dbReference>
<feature type="domain" description="DUF4300" evidence="2">
    <location>
        <begin position="25"/>
        <end position="270"/>
    </location>
</feature>
<dbReference type="Proteomes" id="UP000254777">
    <property type="component" value="Unassembled WGS sequence"/>
</dbReference>
<dbReference type="RefSeq" id="WP_004820283.1">
    <property type="nucleotide sequence ID" value="NZ_UGTH01000001.1"/>
</dbReference>
<sequence>MKKLLILSVLTFLLVGCSKQMSDPTYSNLVDDKMIESISEKLVANGVSSSQVETFKKQLSNFYDTVGTENMVSDFESIKEPTYDPYTLQDKWLSKNNYVGYNCRITSYTLYKDLFQGNGFDENSTSHLLFDYETLNQDKFSQDDINKFNTLFQSFDTENAKDLKVHKENIKNGFKKYGFKFADSNIKLVSVYLHDQVIKPDTDILFVGHTGILIEEKDELLFIEKLAFSEPYQVVKFSDLNQLAEYLLNKYDFSDGQPEARPIITLNDSFLN</sequence>
<proteinExistence type="predicted"/>
<evidence type="ECO:0000313" key="4">
    <source>
        <dbReference type="Proteomes" id="UP000254777"/>
    </source>
</evidence>
<accession>A0A379DCG4</accession>
<organism evidence="3 4">
    <name type="scientific">Peptoniphilus indolicus</name>
    <dbReference type="NCBI Taxonomy" id="33030"/>
    <lineage>
        <taxon>Bacteria</taxon>
        <taxon>Bacillati</taxon>
        <taxon>Bacillota</taxon>
        <taxon>Tissierellia</taxon>
        <taxon>Tissierellales</taxon>
        <taxon>Peptoniphilaceae</taxon>
        <taxon>Peptoniphilus</taxon>
    </lineage>
</organism>
<feature type="chain" id="PRO_5016903533" description="DUF4300 domain-containing protein" evidence="1">
    <location>
        <begin position="23"/>
        <end position="272"/>
    </location>
</feature>